<organism evidence="3 4">
    <name type="scientific">Ichthyophthirius multifiliis</name>
    <name type="common">White spot disease agent</name>
    <name type="synonym">Ich</name>
    <dbReference type="NCBI Taxonomy" id="5932"/>
    <lineage>
        <taxon>Eukaryota</taxon>
        <taxon>Sar</taxon>
        <taxon>Alveolata</taxon>
        <taxon>Ciliophora</taxon>
        <taxon>Intramacronucleata</taxon>
        <taxon>Oligohymenophorea</taxon>
        <taxon>Hymenostomatida</taxon>
        <taxon>Ophryoglenina</taxon>
        <taxon>Ichthyophthirius</taxon>
    </lineage>
</organism>
<dbReference type="GeneID" id="14905522"/>
<gene>
    <name evidence="3" type="ORF">IMG5_155700</name>
</gene>
<protein>
    <recommendedName>
        <fullName evidence="5">Trichocyst matrix protein</fullName>
    </recommendedName>
</protein>
<dbReference type="EMBL" id="GL984144">
    <property type="protein sequence ID" value="EGR29421.1"/>
    <property type="molecule type" value="Genomic_DNA"/>
</dbReference>
<feature type="coiled-coil region" evidence="1">
    <location>
        <begin position="115"/>
        <end position="163"/>
    </location>
</feature>
<feature type="chain" id="PRO_5003408258" description="Trichocyst matrix protein" evidence="2">
    <location>
        <begin position="20"/>
        <end position="363"/>
    </location>
</feature>
<name>G0QZB8_ICHMU</name>
<dbReference type="AlphaFoldDB" id="G0QZB8"/>
<dbReference type="eggNOG" id="ENOG502SPD6">
    <property type="taxonomic scope" value="Eukaryota"/>
</dbReference>
<keyword evidence="4" id="KW-1185">Reference proteome</keyword>
<proteinExistence type="predicted"/>
<dbReference type="InParanoid" id="G0QZB8"/>
<keyword evidence="2" id="KW-0732">Signal</keyword>
<evidence type="ECO:0000313" key="4">
    <source>
        <dbReference type="Proteomes" id="UP000008983"/>
    </source>
</evidence>
<evidence type="ECO:0000256" key="1">
    <source>
        <dbReference type="SAM" id="Coils"/>
    </source>
</evidence>
<dbReference type="Proteomes" id="UP000008983">
    <property type="component" value="Unassembled WGS sequence"/>
</dbReference>
<evidence type="ECO:0000256" key="2">
    <source>
        <dbReference type="SAM" id="SignalP"/>
    </source>
</evidence>
<dbReference type="OrthoDB" id="300625at2759"/>
<accession>G0QZB8</accession>
<dbReference type="OMA" id="CNDWSTQ"/>
<evidence type="ECO:0008006" key="5">
    <source>
        <dbReference type="Google" id="ProtNLM"/>
    </source>
</evidence>
<reference evidence="3 4" key="1">
    <citation type="submission" date="2011-07" db="EMBL/GenBank/DDBJ databases">
        <authorList>
            <person name="Coyne R."/>
            <person name="Brami D."/>
            <person name="Johnson J."/>
            <person name="Hostetler J."/>
            <person name="Hannick L."/>
            <person name="Clark T."/>
            <person name="Cassidy-Hanley D."/>
            <person name="Inman J."/>
        </authorList>
    </citation>
    <scope>NUCLEOTIDE SEQUENCE [LARGE SCALE GENOMIC DNA]</scope>
    <source>
        <strain evidence="3 4">G5</strain>
    </source>
</reference>
<feature type="signal peptide" evidence="2">
    <location>
        <begin position="1"/>
        <end position="19"/>
    </location>
</feature>
<sequence>MKTQLISVLLLINLTLSSAVFLQKPRSASNKQFEIFSSLQKVEMIDFGKRILDTIALQLTNKVPLAEVAKVLSQLKQDLEKQQADADVQHGNDEANCRTETERYETNIANAAIVRENSAEALKVLEAEIGQLENSIAYLDRQAVELEKRLDAYKGSRERDNQRYNEHRVQQLQVVEALELIIDRLSQIKPESSEEALLQLSKIGKSNPILSLVQVASTFSAESLANVVGKLNSLRDSLNQSINNEETQESKSKHDYEALVIEQEQTLNNVITHRAQQSLELQSKKQGHDFHSNRYKQAIAEHQFNVEGLAKLNESCANLRSIYEKTSVVRGDEIKTIVQVQNILATKLETMKDYLKQRAEADE</sequence>
<keyword evidence="1" id="KW-0175">Coiled coil</keyword>
<dbReference type="RefSeq" id="XP_004030657.1">
    <property type="nucleotide sequence ID" value="XM_004030609.1"/>
</dbReference>
<evidence type="ECO:0000313" key="3">
    <source>
        <dbReference type="EMBL" id="EGR29421.1"/>
    </source>
</evidence>